<organism evidence="7 8">
    <name type="scientific">Rhodococcus artemisiae</name>
    <dbReference type="NCBI Taxonomy" id="714159"/>
    <lineage>
        <taxon>Bacteria</taxon>
        <taxon>Bacillati</taxon>
        <taxon>Actinomycetota</taxon>
        <taxon>Actinomycetes</taxon>
        <taxon>Mycobacteriales</taxon>
        <taxon>Nocardiaceae</taxon>
        <taxon>Rhodococcus</taxon>
    </lineage>
</organism>
<protein>
    <submittedName>
        <fullName evidence="7">NUDIX domain-containing protein</fullName>
    </submittedName>
</protein>
<sequence length="164" mass="18461">MTFPNLRHSVRALLVDPDNRLLLCRARTPDGFTVWITPGGGIEVGETQFEALTRELMEEVGFRLDTEPPHVWHSTIVSPHHVPGFDGTVNDYYLIRTTPFVPRPTLTAAELALENLSSFRWWSLPELVSYKGPDLLGPRSLAIDFPRLLDGPVPERPVDLSPPR</sequence>
<evidence type="ECO:0000256" key="1">
    <source>
        <dbReference type="ARBA" id="ARBA00001946"/>
    </source>
</evidence>
<comment type="caution">
    <text evidence="7">The sequence shown here is derived from an EMBL/GenBank/DDBJ whole genome shotgun (WGS) entry which is preliminary data.</text>
</comment>
<dbReference type="InterPro" id="IPR015797">
    <property type="entry name" value="NUDIX_hydrolase-like_dom_sf"/>
</dbReference>
<comment type="similarity">
    <text evidence="2 5">Belongs to the Nudix hydrolase family.</text>
</comment>
<dbReference type="Gene3D" id="3.90.79.10">
    <property type="entry name" value="Nucleoside Triphosphate Pyrophosphohydrolase"/>
    <property type="match status" value="1"/>
</dbReference>
<evidence type="ECO:0000313" key="8">
    <source>
        <dbReference type="Proteomes" id="UP001336020"/>
    </source>
</evidence>
<gene>
    <name evidence="7" type="ORF">Q7514_25220</name>
</gene>
<keyword evidence="8" id="KW-1185">Reference proteome</keyword>
<dbReference type="InterPro" id="IPR020084">
    <property type="entry name" value="NUDIX_hydrolase_CS"/>
</dbReference>
<evidence type="ECO:0000259" key="6">
    <source>
        <dbReference type="PROSITE" id="PS51462"/>
    </source>
</evidence>
<evidence type="ECO:0000256" key="5">
    <source>
        <dbReference type="RuleBase" id="RU003476"/>
    </source>
</evidence>
<dbReference type="Pfam" id="PF00293">
    <property type="entry name" value="NUDIX"/>
    <property type="match status" value="1"/>
</dbReference>
<dbReference type="PRINTS" id="PR00502">
    <property type="entry name" value="NUDIXFAMILY"/>
</dbReference>
<proteinExistence type="inferred from homology"/>
<dbReference type="PANTHER" id="PTHR43046">
    <property type="entry name" value="GDP-MANNOSE MANNOSYL HYDROLASE"/>
    <property type="match status" value="1"/>
</dbReference>
<name>A0ABU7LGZ0_9NOCA</name>
<dbReference type="PROSITE" id="PS00893">
    <property type="entry name" value="NUDIX_BOX"/>
    <property type="match status" value="1"/>
</dbReference>
<evidence type="ECO:0000256" key="2">
    <source>
        <dbReference type="ARBA" id="ARBA00005582"/>
    </source>
</evidence>
<dbReference type="InterPro" id="IPR000086">
    <property type="entry name" value="NUDIX_hydrolase_dom"/>
</dbReference>
<evidence type="ECO:0000313" key="7">
    <source>
        <dbReference type="EMBL" id="MEE2060826.1"/>
    </source>
</evidence>
<keyword evidence="3 5" id="KW-0378">Hydrolase</keyword>
<accession>A0ABU7LGZ0</accession>
<dbReference type="RefSeq" id="WP_330136001.1">
    <property type="nucleotide sequence ID" value="NZ_JAUTXY010000014.1"/>
</dbReference>
<dbReference type="Proteomes" id="UP001336020">
    <property type="component" value="Unassembled WGS sequence"/>
</dbReference>
<dbReference type="PANTHER" id="PTHR43046:SF12">
    <property type="entry name" value="GDP-MANNOSE MANNOSYL HYDROLASE"/>
    <property type="match status" value="1"/>
</dbReference>
<dbReference type="EMBL" id="JAUTXY010000014">
    <property type="protein sequence ID" value="MEE2060826.1"/>
    <property type="molecule type" value="Genomic_DNA"/>
</dbReference>
<dbReference type="InterPro" id="IPR020476">
    <property type="entry name" value="Nudix_hydrolase"/>
</dbReference>
<dbReference type="PROSITE" id="PS51462">
    <property type="entry name" value="NUDIX"/>
    <property type="match status" value="1"/>
</dbReference>
<evidence type="ECO:0000256" key="4">
    <source>
        <dbReference type="ARBA" id="ARBA00022842"/>
    </source>
</evidence>
<evidence type="ECO:0000256" key="3">
    <source>
        <dbReference type="ARBA" id="ARBA00022801"/>
    </source>
</evidence>
<reference evidence="7 8" key="1">
    <citation type="submission" date="2023-07" db="EMBL/GenBank/DDBJ databases">
        <authorList>
            <person name="Girao M."/>
            <person name="Carvalho M.F."/>
        </authorList>
    </citation>
    <scope>NUCLEOTIDE SEQUENCE [LARGE SCALE GENOMIC DNA]</scope>
    <source>
        <strain evidence="7 8">YIM65754</strain>
    </source>
</reference>
<keyword evidence="4" id="KW-0460">Magnesium</keyword>
<dbReference type="SUPFAM" id="SSF55811">
    <property type="entry name" value="Nudix"/>
    <property type="match status" value="1"/>
</dbReference>
<feature type="domain" description="Nudix hydrolase" evidence="6">
    <location>
        <begin position="5"/>
        <end position="147"/>
    </location>
</feature>
<comment type="cofactor">
    <cofactor evidence="1">
        <name>Mg(2+)</name>
        <dbReference type="ChEBI" id="CHEBI:18420"/>
    </cofactor>
</comment>